<gene>
    <name evidence="2" type="ordered locus">Plim_1314</name>
</gene>
<protein>
    <submittedName>
        <fullName evidence="2">Uncharacterized protein</fullName>
    </submittedName>
</protein>
<keyword evidence="3" id="KW-1185">Reference proteome</keyword>
<evidence type="ECO:0000313" key="3">
    <source>
        <dbReference type="Proteomes" id="UP000002220"/>
    </source>
</evidence>
<dbReference type="AlphaFoldDB" id="D5SV78"/>
<proteinExistence type="predicted"/>
<dbReference type="EMBL" id="CP001744">
    <property type="protein sequence ID" value="ADG67148.1"/>
    <property type="molecule type" value="Genomic_DNA"/>
</dbReference>
<name>D5SV78_PLAL2</name>
<sequence precursor="true">MFRMAAISTLASALLLSLSFHPSESLQAGHRHRSNCSGCSAPTCSGATCAGSSFSGGTGLVWANGGPGYTCAQPVCSGPVCAGPVCSGPACSGPACAGSVCSSPVWESTSGCQSCSGRRRHHARRPLVCSEPLACSAPEWTPVGCQQALDGVTYGAASWADSVPVVPVPFNWEGTSVSVMPQAAVCSQPELNAVHAGEIPAPSTGWSSDAYTLPTVGTTALKYLSPYQAPLPLSFPAAPPVPAAEDLVW</sequence>
<evidence type="ECO:0000313" key="2">
    <source>
        <dbReference type="EMBL" id="ADG67148.1"/>
    </source>
</evidence>
<feature type="chain" id="PRO_5003076254" evidence="1">
    <location>
        <begin position="29"/>
        <end position="249"/>
    </location>
</feature>
<keyword evidence="1" id="KW-0732">Signal</keyword>
<accession>D5SV78</accession>
<dbReference type="HOGENOM" id="CLU_1114987_0_0_0"/>
<organism evidence="2 3">
    <name type="scientific">Planctopirus limnophila (strain ATCC 43296 / DSM 3776 / IFAM 1008 / Mu 290)</name>
    <name type="common">Planctomyces limnophilus</name>
    <dbReference type="NCBI Taxonomy" id="521674"/>
    <lineage>
        <taxon>Bacteria</taxon>
        <taxon>Pseudomonadati</taxon>
        <taxon>Planctomycetota</taxon>
        <taxon>Planctomycetia</taxon>
        <taxon>Planctomycetales</taxon>
        <taxon>Planctomycetaceae</taxon>
        <taxon>Planctopirus</taxon>
    </lineage>
</organism>
<evidence type="ECO:0000256" key="1">
    <source>
        <dbReference type="SAM" id="SignalP"/>
    </source>
</evidence>
<dbReference type="Proteomes" id="UP000002220">
    <property type="component" value="Chromosome"/>
</dbReference>
<feature type="signal peptide" evidence="1">
    <location>
        <begin position="1"/>
        <end position="28"/>
    </location>
</feature>
<dbReference type="KEGG" id="plm:Plim_1314"/>
<reference evidence="2 3" key="1">
    <citation type="journal article" date="2010" name="Stand. Genomic Sci.">
        <title>Complete genome sequence of Planctomyces limnophilus type strain (Mu 290).</title>
        <authorList>
            <person name="Labutti K."/>
            <person name="Sikorski J."/>
            <person name="Schneider S."/>
            <person name="Nolan M."/>
            <person name="Lucas S."/>
            <person name="Glavina Del Rio T."/>
            <person name="Tice H."/>
            <person name="Cheng J.F."/>
            <person name="Goodwin L."/>
            <person name="Pitluck S."/>
            <person name="Liolios K."/>
            <person name="Ivanova N."/>
            <person name="Mavromatis K."/>
            <person name="Mikhailova N."/>
            <person name="Pati A."/>
            <person name="Chen A."/>
            <person name="Palaniappan K."/>
            <person name="Land M."/>
            <person name="Hauser L."/>
            <person name="Chang Y.J."/>
            <person name="Jeffries C.D."/>
            <person name="Tindall B.J."/>
            <person name="Rohde M."/>
            <person name="Goker M."/>
            <person name="Woyke T."/>
            <person name="Bristow J."/>
            <person name="Eisen J.A."/>
            <person name="Markowitz V."/>
            <person name="Hugenholtz P."/>
            <person name="Kyrpides N.C."/>
            <person name="Klenk H.P."/>
            <person name="Lapidus A."/>
        </authorList>
    </citation>
    <scope>NUCLEOTIDE SEQUENCE [LARGE SCALE GENOMIC DNA]</scope>
    <source>
        <strain evidence="3">ATCC 43296 / DSM 3776 / IFAM 1008 / 290</strain>
    </source>
</reference>